<evidence type="ECO:0000313" key="1">
    <source>
        <dbReference type="EMBL" id="AKV66056.1"/>
    </source>
</evidence>
<sequence>MIKTTRKIASVISYQLSVISYQFTVHGKKLPTSQFIIDNLNL</sequence>
<dbReference type="EMBL" id="CP011339">
    <property type="protein sequence ID" value="AKV66056.1"/>
    <property type="molecule type" value="Genomic_DNA"/>
</dbReference>
<evidence type="ECO:0000313" key="2">
    <source>
        <dbReference type="Proteomes" id="UP000068167"/>
    </source>
</evidence>
<dbReference type="AlphaFoldDB" id="A0A0K1RWG8"/>
<keyword evidence="2" id="KW-1185">Reference proteome</keyword>
<name>A0A0K1RWG8_9CHRO</name>
<protein>
    <submittedName>
        <fullName evidence="1">Uncharacterized protein</fullName>
    </submittedName>
</protein>
<gene>
    <name evidence="1" type="ORF">VL20_857</name>
</gene>
<reference evidence="1 2" key="1">
    <citation type="journal article" date="2016" name="Stand. Genomic Sci.">
        <title>Complete genome sequence and genomic characterization of Microcystis panniformis FACHB 1757 by third-generation sequencing.</title>
        <authorList>
            <person name="Zhang J.Y."/>
            <person name="Guan R."/>
            <person name="Zhang H.J."/>
            <person name="Li H."/>
            <person name="Xiao P."/>
            <person name="Yu G.L."/>
            <person name="Du L."/>
            <person name="Cao D.M."/>
            <person name="Zhu B.C."/>
            <person name="Li R.H."/>
            <person name="Lu Z.H."/>
        </authorList>
    </citation>
    <scope>NUCLEOTIDE SEQUENCE [LARGE SCALE GENOMIC DNA]</scope>
    <source>
        <strain evidence="1 2">FACHB-1757</strain>
    </source>
</reference>
<dbReference type="KEGG" id="mpk:VL20_857"/>
<accession>A0A0K1RWG8</accession>
<proteinExistence type="predicted"/>
<dbReference type="Proteomes" id="UP000068167">
    <property type="component" value="Chromosome"/>
</dbReference>
<dbReference type="PATRIC" id="fig|1638788.3.peg.861"/>
<organism evidence="1 2">
    <name type="scientific">Microcystis panniformis FACHB-1757</name>
    <dbReference type="NCBI Taxonomy" id="1638788"/>
    <lineage>
        <taxon>Bacteria</taxon>
        <taxon>Bacillati</taxon>
        <taxon>Cyanobacteriota</taxon>
        <taxon>Cyanophyceae</taxon>
        <taxon>Oscillatoriophycideae</taxon>
        <taxon>Chroococcales</taxon>
        <taxon>Microcystaceae</taxon>
        <taxon>Microcystis</taxon>
    </lineage>
</organism>